<evidence type="ECO:0000256" key="1">
    <source>
        <dbReference type="SAM" id="Phobius"/>
    </source>
</evidence>
<feature type="transmembrane region" description="Helical" evidence="1">
    <location>
        <begin position="54"/>
        <end position="77"/>
    </location>
</feature>
<keyword evidence="1" id="KW-0472">Membrane</keyword>
<proteinExistence type="predicted"/>
<evidence type="ECO:0000313" key="2">
    <source>
        <dbReference type="EMBL" id="WTR75822.1"/>
    </source>
</evidence>
<keyword evidence="3" id="KW-1185">Reference proteome</keyword>
<reference evidence="2 3" key="1">
    <citation type="submission" date="2022-10" db="EMBL/GenBank/DDBJ databases">
        <title>The complete genomes of actinobacterial strains from the NBC collection.</title>
        <authorList>
            <person name="Joergensen T.S."/>
            <person name="Alvarez Arevalo M."/>
            <person name="Sterndorff E.B."/>
            <person name="Faurdal D."/>
            <person name="Vuksanovic O."/>
            <person name="Mourched A.-S."/>
            <person name="Charusanti P."/>
            <person name="Shaw S."/>
            <person name="Blin K."/>
            <person name="Weber T."/>
        </authorList>
    </citation>
    <scope>NUCLEOTIDE SEQUENCE [LARGE SCALE GENOMIC DNA]</scope>
    <source>
        <strain evidence="2 3">NBC_00123</strain>
        <plasmid evidence="2 3">unnamed1</plasmid>
    </source>
</reference>
<dbReference type="RefSeq" id="WP_406083008.1">
    <property type="nucleotide sequence ID" value="NZ_CP108189.1"/>
</dbReference>
<protein>
    <submittedName>
        <fullName evidence="2">Uncharacterized protein</fullName>
    </submittedName>
</protein>
<gene>
    <name evidence="2" type="ORF">OG814_41935</name>
</gene>
<dbReference type="Proteomes" id="UP001622594">
    <property type="component" value="Plasmid unnamed1"/>
</dbReference>
<geneLocation type="plasmid" evidence="2 3">
    <name>unnamed1</name>
</geneLocation>
<evidence type="ECO:0000313" key="3">
    <source>
        <dbReference type="Proteomes" id="UP001622594"/>
    </source>
</evidence>
<feature type="transmembrane region" description="Helical" evidence="1">
    <location>
        <begin position="20"/>
        <end position="39"/>
    </location>
</feature>
<sequence length="83" mass="8490">MVWLLVALIPLRSPSARKGLGAFVLSVSVLAVIGAGVLADQDEKSPDYTGTSPAVLAMFAVGLMVAPAVIAAIVRLARDSGTR</sequence>
<keyword evidence="1" id="KW-1133">Transmembrane helix</keyword>
<accession>A0ABZ1LMN7</accession>
<keyword evidence="2" id="KW-0614">Plasmid</keyword>
<keyword evidence="1" id="KW-0812">Transmembrane</keyword>
<organism evidence="2 3">
    <name type="scientific">Streptomyces zaomyceticus</name>
    <dbReference type="NCBI Taxonomy" id="68286"/>
    <lineage>
        <taxon>Bacteria</taxon>
        <taxon>Bacillati</taxon>
        <taxon>Actinomycetota</taxon>
        <taxon>Actinomycetes</taxon>
        <taxon>Kitasatosporales</taxon>
        <taxon>Streptomycetaceae</taxon>
        <taxon>Streptomyces</taxon>
    </lineage>
</organism>
<name>A0ABZ1LMN7_9ACTN</name>
<dbReference type="EMBL" id="CP108189">
    <property type="protein sequence ID" value="WTR75822.1"/>
    <property type="molecule type" value="Genomic_DNA"/>
</dbReference>